<sequence length="109" mass="12093">MPSSSFIIWTIIASGVVTFLSRVLPFILLKKFELSPKVIEFLSFVPIVIMSALWFENLFHQQLGHLPTVDYANLLATVPTVLSAILTRSLLVVVIVGVISLALIQMLIK</sequence>
<feature type="transmembrane region" description="Helical" evidence="1">
    <location>
        <begin position="6"/>
        <end position="29"/>
    </location>
</feature>
<accession>A0ABT0I2F5</accession>
<feature type="transmembrane region" description="Helical" evidence="1">
    <location>
        <begin position="41"/>
        <end position="60"/>
    </location>
</feature>
<keyword evidence="1" id="KW-1133">Transmembrane helix</keyword>
<comment type="caution">
    <text evidence="2">The sequence shown here is derived from an EMBL/GenBank/DDBJ whole genome shotgun (WGS) entry which is preliminary data.</text>
</comment>
<gene>
    <name evidence="2" type="ORF">LNP07_05095</name>
</gene>
<dbReference type="Proteomes" id="UP001522905">
    <property type="component" value="Unassembled WGS sequence"/>
</dbReference>
<organism evidence="2 3">
    <name type="scientific">Apilactobacillus xinyiensis</name>
    <dbReference type="NCBI Taxonomy" id="2841032"/>
    <lineage>
        <taxon>Bacteria</taxon>
        <taxon>Bacillati</taxon>
        <taxon>Bacillota</taxon>
        <taxon>Bacilli</taxon>
        <taxon>Lactobacillales</taxon>
        <taxon>Lactobacillaceae</taxon>
        <taxon>Apilactobacillus</taxon>
    </lineage>
</organism>
<evidence type="ECO:0000313" key="2">
    <source>
        <dbReference type="EMBL" id="MCK8624889.1"/>
    </source>
</evidence>
<keyword evidence="1" id="KW-0812">Transmembrane</keyword>
<evidence type="ECO:0000256" key="1">
    <source>
        <dbReference type="SAM" id="Phobius"/>
    </source>
</evidence>
<feature type="transmembrane region" description="Helical" evidence="1">
    <location>
        <begin position="80"/>
        <end position="104"/>
    </location>
</feature>
<dbReference type="Pfam" id="PF05437">
    <property type="entry name" value="AzlD"/>
    <property type="match status" value="1"/>
</dbReference>
<dbReference type="RefSeq" id="WP_248601770.1">
    <property type="nucleotide sequence ID" value="NZ_JAJIAO010000004.1"/>
</dbReference>
<proteinExistence type="predicted"/>
<reference evidence="2 3" key="1">
    <citation type="submission" date="2021-11" db="EMBL/GenBank/DDBJ databases">
        <title>Comparative genomics of bee honey and flower isolates.</title>
        <authorList>
            <person name="Bechtner J.D."/>
            <person name="Gallus M.K."/>
            <person name="Ehrmann M."/>
        </authorList>
    </citation>
    <scope>NUCLEOTIDE SEQUENCE [LARGE SCALE GENOMIC DNA]</scope>
    <source>
        <strain evidence="2 3">M161</strain>
    </source>
</reference>
<protein>
    <submittedName>
        <fullName evidence="2">AzlD domain-containing protein</fullName>
    </submittedName>
</protein>
<name>A0ABT0I2F5_9LACO</name>
<evidence type="ECO:0000313" key="3">
    <source>
        <dbReference type="Proteomes" id="UP001522905"/>
    </source>
</evidence>
<dbReference type="EMBL" id="JAJIAO010000004">
    <property type="protein sequence ID" value="MCK8624889.1"/>
    <property type="molecule type" value="Genomic_DNA"/>
</dbReference>
<keyword evidence="1" id="KW-0472">Membrane</keyword>
<dbReference type="InterPro" id="IPR008407">
    <property type="entry name" value="Brnchd-chn_aa_trnsp_AzlD"/>
</dbReference>
<keyword evidence="3" id="KW-1185">Reference proteome</keyword>